<gene>
    <name evidence="1" type="ORF">IE53DRAFT_320731</name>
</gene>
<organism evidence="1 2">
    <name type="scientific">Violaceomyces palustris</name>
    <dbReference type="NCBI Taxonomy" id="1673888"/>
    <lineage>
        <taxon>Eukaryota</taxon>
        <taxon>Fungi</taxon>
        <taxon>Dikarya</taxon>
        <taxon>Basidiomycota</taxon>
        <taxon>Ustilaginomycotina</taxon>
        <taxon>Ustilaginomycetes</taxon>
        <taxon>Violaceomycetales</taxon>
        <taxon>Violaceomycetaceae</taxon>
        <taxon>Violaceomyces</taxon>
    </lineage>
</organism>
<protein>
    <submittedName>
        <fullName evidence="1">Alpha/beta-hydrolase</fullName>
    </submittedName>
</protein>
<name>A0ACD0NPM6_9BASI</name>
<proteinExistence type="predicted"/>
<dbReference type="Proteomes" id="UP000245626">
    <property type="component" value="Unassembled WGS sequence"/>
</dbReference>
<keyword evidence="2" id="KW-1185">Reference proteome</keyword>
<dbReference type="EMBL" id="KZ820358">
    <property type="protein sequence ID" value="PWN47715.1"/>
    <property type="molecule type" value="Genomic_DNA"/>
</dbReference>
<sequence>MSSQDQELADLKEKLQSLHDDELPATAKRGTALQGWFMLVIDDTFTYIQFIVRTWGQAILSTPFYILDPFNLGVIYAFATLSTIILAFMLLFAIFAHFPFVQDVWDMLSKRLGGVSLASFAYPQIFSSLSSEIREAAYATMSDPLKASSQPSTQDIRNFDLEIAKVLMCTSALVYERNVRHFTDAVKLAKKAKITPEIIVKSAVKDGMPSALLKLSLAGDPKTRTAITNKVKDADEKIIAVAKDWGLEYVSLSELATNTSPVCGAFFSRHHNFIILSFKGTNPIEFKEWVLDFTYSWTDPRNWLPNYGRMHKGFYESLFPPDVSDLPGNRTPYDTIRLAVQFISEYLSRNSPDRMVNLYVTGHSLGTALASTFYARAVGFPQDFGKSSKGENLVRVRDAYCFATPIFGDPDCVKAFNSSLYSDLNNPVTLWRVTNRHDAVATMLPEGGDYNFGSHISPTSQFHYAHLGQEIQMRRDVKTVGTGPGTMLPKGARCRVITHLGNSDGTGPKVDLPLWYRILENTPLIGRGVGHVASSYWKRLSLVQVTNRLPYLDREHIWQDN</sequence>
<evidence type="ECO:0000313" key="1">
    <source>
        <dbReference type="EMBL" id="PWN47715.1"/>
    </source>
</evidence>
<evidence type="ECO:0000313" key="2">
    <source>
        <dbReference type="Proteomes" id="UP000245626"/>
    </source>
</evidence>
<reference evidence="1 2" key="1">
    <citation type="journal article" date="2018" name="Mol. Biol. Evol.">
        <title>Broad Genomic Sampling Reveals a Smut Pathogenic Ancestry of the Fungal Clade Ustilaginomycotina.</title>
        <authorList>
            <person name="Kijpornyongpan T."/>
            <person name="Mondo S.J."/>
            <person name="Barry K."/>
            <person name="Sandor L."/>
            <person name="Lee J."/>
            <person name="Lipzen A."/>
            <person name="Pangilinan J."/>
            <person name="LaButti K."/>
            <person name="Hainaut M."/>
            <person name="Henrissat B."/>
            <person name="Grigoriev I.V."/>
            <person name="Spatafora J.W."/>
            <person name="Aime M.C."/>
        </authorList>
    </citation>
    <scope>NUCLEOTIDE SEQUENCE [LARGE SCALE GENOMIC DNA]</scope>
    <source>
        <strain evidence="1 2">SA 807</strain>
    </source>
</reference>
<accession>A0ACD0NPM6</accession>